<evidence type="ECO:0000256" key="4">
    <source>
        <dbReference type="ARBA" id="ARBA00038388"/>
    </source>
</evidence>
<proteinExistence type="inferred from homology"/>
<comment type="similarity">
    <text evidence="4">Belongs to the ABC transporter superfamily. Macrolide exporter (TC 3.A.1.122) family.</text>
</comment>
<dbReference type="InterPro" id="IPR017871">
    <property type="entry name" value="ABC_transporter-like_CS"/>
</dbReference>
<feature type="region of interest" description="Disordered" evidence="5">
    <location>
        <begin position="1"/>
        <end position="21"/>
    </location>
</feature>
<evidence type="ECO:0000256" key="2">
    <source>
        <dbReference type="ARBA" id="ARBA00022741"/>
    </source>
</evidence>
<keyword evidence="2" id="KW-0547">Nucleotide-binding</keyword>
<dbReference type="GO" id="GO:0005886">
    <property type="term" value="C:plasma membrane"/>
    <property type="evidence" value="ECO:0007669"/>
    <property type="project" value="TreeGrafter"/>
</dbReference>
<dbReference type="PROSITE" id="PS00211">
    <property type="entry name" value="ABC_TRANSPORTER_1"/>
    <property type="match status" value="1"/>
</dbReference>
<dbReference type="PANTHER" id="PTHR24220:SF86">
    <property type="entry name" value="ABC TRANSPORTER ABCH.1"/>
    <property type="match status" value="1"/>
</dbReference>
<evidence type="ECO:0000259" key="6">
    <source>
        <dbReference type="PROSITE" id="PS50893"/>
    </source>
</evidence>
<dbReference type="Proteomes" id="UP000239388">
    <property type="component" value="Unassembled WGS sequence"/>
</dbReference>
<evidence type="ECO:0000256" key="1">
    <source>
        <dbReference type="ARBA" id="ARBA00022448"/>
    </source>
</evidence>
<dbReference type="GO" id="GO:0098796">
    <property type="term" value="C:membrane protein complex"/>
    <property type="evidence" value="ECO:0007669"/>
    <property type="project" value="UniProtKB-ARBA"/>
</dbReference>
<evidence type="ECO:0000313" key="7">
    <source>
        <dbReference type="EMBL" id="PQO29015.1"/>
    </source>
</evidence>
<comment type="caution">
    <text evidence="7">The sequence shown here is derived from an EMBL/GenBank/DDBJ whole genome shotgun (WGS) entry which is preliminary data.</text>
</comment>
<dbReference type="PANTHER" id="PTHR24220">
    <property type="entry name" value="IMPORT ATP-BINDING PROTEIN"/>
    <property type="match status" value="1"/>
</dbReference>
<dbReference type="Pfam" id="PF00005">
    <property type="entry name" value="ABC_tran"/>
    <property type="match status" value="1"/>
</dbReference>
<dbReference type="PROSITE" id="PS50893">
    <property type="entry name" value="ABC_TRANSPORTER_2"/>
    <property type="match status" value="1"/>
</dbReference>
<dbReference type="InterPro" id="IPR003593">
    <property type="entry name" value="AAA+_ATPase"/>
</dbReference>
<dbReference type="AlphaFoldDB" id="A0A2S8FA39"/>
<dbReference type="FunFam" id="3.40.50.300:FF:000032">
    <property type="entry name" value="Export ABC transporter ATP-binding protein"/>
    <property type="match status" value="1"/>
</dbReference>
<sequence length="274" mass="28847">MSETSESGPRAVARDKSTPSDVPLRTTKLVKTFRQGTISVTALDGVTLEVPQGQFTAIMGASGSGKSTLLHVMGGLTRPDAGDVFVEGEAISSLPDAKLTEFRRRRIGLVFQQFNLIPALTAIENVMLPLMAGGASASGSGRDQAVALLDRLGLGHRLSHRPDAMSGGEQQRVAIARALITDPAIVMADEPTGSLDSANGRAICELLKELNEKEGRTIVVVTHEPAVAAWAGRVVIMKDGAICTEWLAEGSQDPHELAGRYQDIVSGSPLANAT</sequence>
<dbReference type="GO" id="GO:0022857">
    <property type="term" value="F:transmembrane transporter activity"/>
    <property type="evidence" value="ECO:0007669"/>
    <property type="project" value="UniProtKB-ARBA"/>
</dbReference>
<evidence type="ECO:0000256" key="5">
    <source>
        <dbReference type="SAM" id="MobiDB-lite"/>
    </source>
</evidence>
<dbReference type="SMART" id="SM00382">
    <property type="entry name" value="AAA"/>
    <property type="match status" value="1"/>
</dbReference>
<dbReference type="GO" id="GO:0005524">
    <property type="term" value="F:ATP binding"/>
    <property type="evidence" value="ECO:0007669"/>
    <property type="project" value="UniProtKB-KW"/>
</dbReference>
<dbReference type="OrthoDB" id="273392at2"/>
<dbReference type="Gene3D" id="3.40.50.300">
    <property type="entry name" value="P-loop containing nucleotide triphosphate hydrolases"/>
    <property type="match status" value="1"/>
</dbReference>
<dbReference type="InterPro" id="IPR027417">
    <property type="entry name" value="P-loop_NTPase"/>
</dbReference>
<dbReference type="InterPro" id="IPR003439">
    <property type="entry name" value="ABC_transporter-like_ATP-bd"/>
</dbReference>
<keyword evidence="3 7" id="KW-0067">ATP-binding</keyword>
<dbReference type="InterPro" id="IPR017911">
    <property type="entry name" value="MacB-like_ATP-bd"/>
</dbReference>
<dbReference type="SUPFAM" id="SSF52540">
    <property type="entry name" value="P-loop containing nucleoside triphosphate hydrolases"/>
    <property type="match status" value="1"/>
</dbReference>
<organism evidence="7 8">
    <name type="scientific">Blastopirellula marina</name>
    <dbReference type="NCBI Taxonomy" id="124"/>
    <lineage>
        <taxon>Bacteria</taxon>
        <taxon>Pseudomonadati</taxon>
        <taxon>Planctomycetota</taxon>
        <taxon>Planctomycetia</taxon>
        <taxon>Pirellulales</taxon>
        <taxon>Pirellulaceae</taxon>
        <taxon>Blastopirellula</taxon>
    </lineage>
</organism>
<dbReference type="InterPro" id="IPR015854">
    <property type="entry name" value="ABC_transpr_LolD-like"/>
</dbReference>
<feature type="domain" description="ABC transporter" evidence="6">
    <location>
        <begin position="24"/>
        <end position="264"/>
    </location>
</feature>
<keyword evidence="1" id="KW-0813">Transport</keyword>
<name>A0A2S8FA39_9BACT</name>
<evidence type="ECO:0000313" key="8">
    <source>
        <dbReference type="Proteomes" id="UP000239388"/>
    </source>
</evidence>
<gene>
    <name evidence="7" type="ORF">C5Y98_22665</name>
</gene>
<evidence type="ECO:0000256" key="3">
    <source>
        <dbReference type="ARBA" id="ARBA00022840"/>
    </source>
</evidence>
<protein>
    <submittedName>
        <fullName evidence="7">Peptide ABC transporter ATP-binding protein</fullName>
    </submittedName>
</protein>
<dbReference type="EMBL" id="PUIB01000023">
    <property type="protein sequence ID" value="PQO29015.1"/>
    <property type="molecule type" value="Genomic_DNA"/>
</dbReference>
<dbReference type="RefSeq" id="WP_105357693.1">
    <property type="nucleotide sequence ID" value="NZ_PUIB01000023.1"/>
</dbReference>
<accession>A0A2S8FA39</accession>
<reference evidence="7 8" key="1">
    <citation type="submission" date="2018-02" db="EMBL/GenBank/DDBJ databases">
        <title>Comparative genomes isolates from brazilian mangrove.</title>
        <authorList>
            <person name="Araujo J.E."/>
            <person name="Taketani R.G."/>
            <person name="Silva M.C.P."/>
            <person name="Loureco M.V."/>
            <person name="Andreote F.D."/>
        </authorList>
    </citation>
    <scope>NUCLEOTIDE SEQUENCE [LARGE SCALE GENOMIC DNA]</scope>
    <source>
        <strain evidence="7 8">NAP PRIS-MGV</strain>
    </source>
</reference>
<dbReference type="GO" id="GO:0016887">
    <property type="term" value="F:ATP hydrolysis activity"/>
    <property type="evidence" value="ECO:0007669"/>
    <property type="project" value="InterPro"/>
</dbReference>
<dbReference type="CDD" id="cd03255">
    <property type="entry name" value="ABC_MJ0796_LolCDE_FtsE"/>
    <property type="match status" value="1"/>
</dbReference>